<dbReference type="EMBL" id="LVJZ01000003">
    <property type="protein sequence ID" value="ODB95322.1"/>
    <property type="molecule type" value="Genomic_DNA"/>
</dbReference>
<keyword evidence="1" id="KW-0732">Signal</keyword>
<feature type="chain" id="PRO_5009118938" evidence="1">
    <location>
        <begin position="22"/>
        <end position="183"/>
    </location>
</feature>
<name>A0A1E2ULA1_9GAMM</name>
<feature type="signal peptide" evidence="1">
    <location>
        <begin position="1"/>
        <end position="21"/>
    </location>
</feature>
<evidence type="ECO:0000313" key="2">
    <source>
        <dbReference type="EMBL" id="ODB95322.1"/>
    </source>
</evidence>
<dbReference type="Gene3D" id="2.40.160.20">
    <property type="match status" value="1"/>
</dbReference>
<sequence length="183" mass="20231">MRVTSFIVAIGLLISSALAQAEIFADGSGIEGNNYFGVIVASPQYKEDDSNTDFRGTGLIARGGREFFKYAAVEGHFGIFSGDTVDDTTYQIDYMASLFARGNLFLFDDRARAYMLVGLTYFAGDVPRFKGDDDVAPAFGLGLELYGNERNAITFEAMRYADGDLHNVDYKIDSINLGYQHRF</sequence>
<accession>A0A1E2ULA1</accession>
<dbReference type="Proteomes" id="UP000094849">
    <property type="component" value="Unassembled WGS sequence"/>
</dbReference>
<dbReference type="AlphaFoldDB" id="A0A1E2ULA1"/>
<dbReference type="STRING" id="1818881.A3196_00220"/>
<dbReference type="SUPFAM" id="SSF56925">
    <property type="entry name" value="OMPA-like"/>
    <property type="match status" value="1"/>
</dbReference>
<gene>
    <name evidence="2" type="ORF">A3196_00220</name>
</gene>
<keyword evidence="3" id="KW-1185">Reference proteome</keyword>
<dbReference type="InterPro" id="IPR011250">
    <property type="entry name" value="OMP/PagP_B-barrel"/>
</dbReference>
<organism evidence="2 3">
    <name type="scientific">Candidatus Thiodiazotropha endoloripes</name>
    <dbReference type="NCBI Taxonomy" id="1818881"/>
    <lineage>
        <taxon>Bacteria</taxon>
        <taxon>Pseudomonadati</taxon>
        <taxon>Pseudomonadota</taxon>
        <taxon>Gammaproteobacteria</taxon>
        <taxon>Chromatiales</taxon>
        <taxon>Sedimenticolaceae</taxon>
        <taxon>Candidatus Thiodiazotropha</taxon>
    </lineage>
</organism>
<protein>
    <submittedName>
        <fullName evidence="2">Uncharacterized protein</fullName>
    </submittedName>
</protein>
<proteinExistence type="predicted"/>
<dbReference type="RefSeq" id="WP_069003953.1">
    <property type="nucleotide sequence ID" value="NZ_LVJW01000006.1"/>
</dbReference>
<evidence type="ECO:0000313" key="3">
    <source>
        <dbReference type="Proteomes" id="UP000094849"/>
    </source>
</evidence>
<evidence type="ECO:0000256" key="1">
    <source>
        <dbReference type="SAM" id="SignalP"/>
    </source>
</evidence>
<comment type="caution">
    <text evidence="2">The sequence shown here is derived from an EMBL/GenBank/DDBJ whole genome shotgun (WGS) entry which is preliminary data.</text>
</comment>
<reference evidence="2 3" key="1">
    <citation type="submission" date="2016-03" db="EMBL/GenBank/DDBJ databases">
        <title>Chemosynthetic sulphur-oxidizing symbionts of marine invertebrate animals are capable of nitrogen fixation.</title>
        <authorList>
            <person name="Petersen J.M."/>
            <person name="Kemper A."/>
            <person name="Gruber-Vodicka H."/>
            <person name="Cardini U."/>
            <person name="Geest Mvander."/>
            <person name="Kleiner M."/>
            <person name="Bulgheresi S."/>
            <person name="Fussmann M."/>
            <person name="Herbold C."/>
            <person name="Seah B.K.B."/>
            <person name="Antony C.Paul."/>
            <person name="Liu D."/>
            <person name="Belitz A."/>
            <person name="Weber M."/>
        </authorList>
    </citation>
    <scope>NUCLEOTIDE SEQUENCE [LARGE SCALE GENOMIC DNA]</scope>
    <source>
        <strain evidence="2">G_D</strain>
    </source>
</reference>